<reference evidence="3 4" key="1">
    <citation type="submission" date="2018-08" db="EMBL/GenBank/DDBJ databases">
        <title>A genome reference for cultivated species of the human gut microbiota.</title>
        <authorList>
            <person name="Zou Y."/>
            <person name="Xue W."/>
            <person name="Luo G."/>
        </authorList>
    </citation>
    <scope>NUCLEOTIDE SEQUENCE [LARGE SCALE GENOMIC DNA]</scope>
    <source>
        <strain evidence="2 3">AF31-17AC</strain>
        <strain evidence="1 4">AM34-3LB</strain>
    </source>
</reference>
<name>A0A414B8C8_9FIRM</name>
<dbReference type="EMBL" id="QSID01000003">
    <property type="protein sequence ID" value="RHC67053.1"/>
    <property type="molecule type" value="Genomic_DNA"/>
</dbReference>
<evidence type="ECO:0000313" key="3">
    <source>
        <dbReference type="Proteomes" id="UP000283700"/>
    </source>
</evidence>
<dbReference type="AlphaFoldDB" id="A0A414B8C8"/>
<proteinExistence type="predicted"/>
<organism evidence="1 4">
    <name type="scientific">Anaerobutyricum hallii</name>
    <dbReference type="NCBI Taxonomy" id="39488"/>
    <lineage>
        <taxon>Bacteria</taxon>
        <taxon>Bacillati</taxon>
        <taxon>Bacillota</taxon>
        <taxon>Clostridia</taxon>
        <taxon>Lachnospirales</taxon>
        <taxon>Lachnospiraceae</taxon>
        <taxon>Anaerobutyricum</taxon>
    </lineage>
</organism>
<dbReference type="Pfam" id="PF11007">
    <property type="entry name" value="CotJA"/>
    <property type="match status" value="1"/>
</dbReference>
<dbReference type="EMBL" id="QRQO01000005">
    <property type="protein sequence ID" value="RHN16579.1"/>
    <property type="molecule type" value="Genomic_DNA"/>
</dbReference>
<protein>
    <submittedName>
        <fullName evidence="1">Spore coat associated protein CotJA</fullName>
    </submittedName>
</protein>
<comment type="caution">
    <text evidence="1">The sequence shown here is derived from an EMBL/GenBank/DDBJ whole genome shotgun (WGS) entry which is preliminary data.</text>
</comment>
<keyword evidence="4" id="KW-1185">Reference proteome</keyword>
<sequence length="63" mass="7336">MENHSSCSCKQEKEVLKLDSMPLAMAYVPWQKWQNIYKPENALCAGTIFQELDLPFTGRRCQK</sequence>
<accession>A0A414B8C8</accession>
<evidence type="ECO:0000313" key="1">
    <source>
        <dbReference type="EMBL" id="RHC67053.1"/>
    </source>
</evidence>
<dbReference type="InterPro" id="IPR020256">
    <property type="entry name" value="Spore_coat_CotJA"/>
</dbReference>
<evidence type="ECO:0000313" key="2">
    <source>
        <dbReference type="EMBL" id="RHN16579.1"/>
    </source>
</evidence>
<dbReference type="Proteomes" id="UP000283700">
    <property type="component" value="Unassembled WGS sequence"/>
</dbReference>
<evidence type="ECO:0000313" key="4">
    <source>
        <dbReference type="Proteomes" id="UP000284621"/>
    </source>
</evidence>
<gene>
    <name evidence="1" type="ORF">DW833_04015</name>
    <name evidence="2" type="ORF">DWZ29_03030</name>
</gene>
<dbReference type="Proteomes" id="UP000284621">
    <property type="component" value="Unassembled WGS sequence"/>
</dbReference>